<sequence>MNEYIQMIGFKFNEDKCGSTQILSSNITSHISELSTNIILPQKDVKSGLLTLQSSGRFIIHQETIRSAA</sequence>
<evidence type="ECO:0000313" key="3">
    <source>
        <dbReference type="Proteomes" id="UP000663864"/>
    </source>
</evidence>
<dbReference type="EMBL" id="CAJOBD010006722">
    <property type="protein sequence ID" value="CAF4068491.1"/>
    <property type="molecule type" value="Genomic_DNA"/>
</dbReference>
<comment type="caution">
    <text evidence="1">The sequence shown here is derived from an EMBL/GenBank/DDBJ whole genome shotgun (WGS) entry which is preliminary data.</text>
</comment>
<dbReference type="AlphaFoldDB" id="A0A814T2A3"/>
<dbReference type="EMBL" id="CAJNOT010001147">
    <property type="protein sequence ID" value="CAF1153674.1"/>
    <property type="molecule type" value="Genomic_DNA"/>
</dbReference>
<organism evidence="1 3">
    <name type="scientific">Rotaria sordida</name>
    <dbReference type="NCBI Taxonomy" id="392033"/>
    <lineage>
        <taxon>Eukaryota</taxon>
        <taxon>Metazoa</taxon>
        <taxon>Spiralia</taxon>
        <taxon>Gnathifera</taxon>
        <taxon>Rotifera</taxon>
        <taxon>Eurotatoria</taxon>
        <taxon>Bdelloidea</taxon>
        <taxon>Philodinida</taxon>
        <taxon>Philodinidae</taxon>
        <taxon>Rotaria</taxon>
    </lineage>
</organism>
<reference evidence="1" key="1">
    <citation type="submission" date="2021-02" db="EMBL/GenBank/DDBJ databases">
        <authorList>
            <person name="Nowell W R."/>
        </authorList>
    </citation>
    <scope>NUCLEOTIDE SEQUENCE</scope>
</reference>
<proteinExistence type="predicted"/>
<evidence type="ECO:0000313" key="1">
    <source>
        <dbReference type="EMBL" id="CAF1153674.1"/>
    </source>
</evidence>
<dbReference type="Proteomes" id="UP000663864">
    <property type="component" value="Unassembled WGS sequence"/>
</dbReference>
<gene>
    <name evidence="2" type="ORF">JBS370_LOCUS30009</name>
    <name evidence="1" type="ORF">ZHD862_LOCUS20300</name>
</gene>
<name>A0A814T2A3_9BILA</name>
<evidence type="ECO:0000313" key="2">
    <source>
        <dbReference type="EMBL" id="CAF4068491.1"/>
    </source>
</evidence>
<accession>A0A814T2A3</accession>
<protein>
    <submittedName>
        <fullName evidence="1">Uncharacterized protein</fullName>
    </submittedName>
</protein>
<dbReference type="Proteomes" id="UP000663836">
    <property type="component" value="Unassembled WGS sequence"/>
</dbReference>